<feature type="region of interest" description="Disordered" evidence="6">
    <location>
        <begin position="1117"/>
        <end position="1160"/>
    </location>
</feature>
<dbReference type="PROSITE" id="PS50082">
    <property type="entry name" value="WD_REPEATS_2"/>
    <property type="match status" value="1"/>
</dbReference>
<evidence type="ECO:0000256" key="2">
    <source>
        <dbReference type="ARBA" id="ARBA00022483"/>
    </source>
</evidence>
<dbReference type="InterPro" id="IPR000664">
    <property type="entry name" value="Lethal2_giant"/>
</dbReference>
<feature type="region of interest" description="Disordered" evidence="6">
    <location>
        <begin position="484"/>
        <end position="505"/>
    </location>
</feature>
<evidence type="ECO:0000256" key="3">
    <source>
        <dbReference type="ARBA" id="ARBA00022574"/>
    </source>
</evidence>
<evidence type="ECO:0000256" key="5">
    <source>
        <dbReference type="PROSITE-ProRule" id="PRU00221"/>
    </source>
</evidence>
<evidence type="ECO:0000313" key="9">
    <source>
        <dbReference type="Proteomes" id="UP001549921"/>
    </source>
</evidence>
<name>A0ABD0TDK3_LOXSC</name>
<dbReference type="SMART" id="SM00320">
    <property type="entry name" value="WD40"/>
    <property type="match status" value="5"/>
</dbReference>
<dbReference type="Pfam" id="PF08366">
    <property type="entry name" value="LLGL"/>
    <property type="match status" value="1"/>
</dbReference>
<dbReference type="Proteomes" id="UP001549921">
    <property type="component" value="Unassembled WGS sequence"/>
</dbReference>
<dbReference type="GO" id="GO:0006887">
    <property type="term" value="P:exocytosis"/>
    <property type="evidence" value="ECO:0007669"/>
    <property type="project" value="UniProtKB-KW"/>
</dbReference>
<dbReference type="PRINTS" id="PR00962">
    <property type="entry name" value="LETHAL2GIANT"/>
</dbReference>
<evidence type="ECO:0000259" key="7">
    <source>
        <dbReference type="Pfam" id="PF08366"/>
    </source>
</evidence>
<evidence type="ECO:0000313" key="8">
    <source>
        <dbReference type="EMBL" id="KAL0840990.1"/>
    </source>
</evidence>
<gene>
    <name evidence="8" type="ORF">ABMA28_014771</name>
</gene>
<feature type="compositionally biased region" description="Low complexity" evidence="6">
    <location>
        <begin position="1127"/>
        <end position="1153"/>
    </location>
</feature>
<dbReference type="InterPro" id="IPR001680">
    <property type="entry name" value="WD40_rpt"/>
</dbReference>
<feature type="compositionally biased region" description="Acidic residues" evidence="6">
    <location>
        <begin position="484"/>
        <end position="497"/>
    </location>
</feature>
<comment type="similarity">
    <text evidence="1">Belongs to the WD repeat L(2)GL family.</text>
</comment>
<keyword evidence="3 5" id="KW-0853">WD repeat</keyword>
<feature type="domain" description="Lethal giant larvae homologue 2" evidence="7">
    <location>
        <begin position="263"/>
        <end position="380"/>
    </location>
</feature>
<keyword evidence="2" id="KW-0268">Exocytosis</keyword>
<evidence type="ECO:0000256" key="1">
    <source>
        <dbReference type="ARBA" id="ARBA00008070"/>
    </source>
</evidence>
<protein>
    <recommendedName>
        <fullName evidence="7">Lethal giant larvae homologue 2 domain-containing protein</fullName>
    </recommendedName>
</protein>
<dbReference type="Gene3D" id="2.130.10.10">
    <property type="entry name" value="YVTN repeat-like/Quinoprotein amine dehydrogenase"/>
    <property type="match status" value="1"/>
</dbReference>
<dbReference type="InterPro" id="IPR015943">
    <property type="entry name" value="WD40/YVTN_repeat-like_dom_sf"/>
</dbReference>
<evidence type="ECO:0000256" key="6">
    <source>
        <dbReference type="SAM" id="MobiDB-lite"/>
    </source>
</evidence>
<organism evidence="8 9">
    <name type="scientific">Loxostege sticticalis</name>
    <name type="common">Beet webworm moth</name>
    <dbReference type="NCBI Taxonomy" id="481309"/>
    <lineage>
        <taxon>Eukaryota</taxon>
        <taxon>Metazoa</taxon>
        <taxon>Ecdysozoa</taxon>
        <taxon>Arthropoda</taxon>
        <taxon>Hexapoda</taxon>
        <taxon>Insecta</taxon>
        <taxon>Pterygota</taxon>
        <taxon>Neoptera</taxon>
        <taxon>Endopterygota</taxon>
        <taxon>Lepidoptera</taxon>
        <taxon>Glossata</taxon>
        <taxon>Ditrysia</taxon>
        <taxon>Pyraloidea</taxon>
        <taxon>Crambidae</taxon>
        <taxon>Pyraustinae</taxon>
        <taxon>Loxostege</taxon>
    </lineage>
</organism>
<dbReference type="InterPro" id="IPR036322">
    <property type="entry name" value="WD40_repeat_dom_sf"/>
</dbReference>
<dbReference type="EMBL" id="JBEDNZ010000006">
    <property type="protein sequence ID" value="KAL0840990.1"/>
    <property type="molecule type" value="Genomic_DNA"/>
</dbReference>
<comment type="caution">
    <text evidence="8">The sequence shown here is derived from an EMBL/GenBank/DDBJ whole genome shotgun (WGS) entry which is preliminary data.</text>
</comment>
<dbReference type="SUPFAM" id="SSF50978">
    <property type="entry name" value="WD40 repeat-like"/>
    <property type="match status" value="1"/>
</dbReference>
<keyword evidence="4" id="KW-0677">Repeat</keyword>
<reference evidence="8 9" key="1">
    <citation type="submission" date="2024-06" db="EMBL/GenBank/DDBJ databases">
        <title>A chromosome-level genome assembly of beet webworm, Loxostege sticticalis.</title>
        <authorList>
            <person name="Zhang Y."/>
        </authorList>
    </citation>
    <scope>NUCLEOTIDE SEQUENCE [LARGE SCALE GENOMIC DNA]</scope>
    <source>
        <strain evidence="8">AQ028</strain>
        <tissue evidence="8">Male pupae</tissue>
    </source>
</reference>
<dbReference type="InterPro" id="IPR013577">
    <property type="entry name" value="LLGL2"/>
</dbReference>
<feature type="repeat" description="WD" evidence="5">
    <location>
        <begin position="448"/>
        <end position="463"/>
    </location>
</feature>
<sequence>MLKFIRGKGQQPSAERQKLQNELFAFRKTVQHGFPHRASALAWDPLLRLAALGTATGALKVYGRPGVELYGQHTNPDSAVTQIHFIPGTGRLIALCDDNSLHLWEINEKSLVELKAHTFEGKNKKISSLCVESTGKNLLLGTEGGNIYAIDLNAFTVNEDVIYQDVVMQNCPEDFKVNPGAVESVCEHPKVPSRLLIGYNRGLVVLWDRVAASPTHTFVSNQQLESLCWNDDGEHFTSSHNDGSYVTWEVAAAASDRPLKEPVTPYGPYPCKAISKILTRTSVDGDEIVIYSGGMPRASYSDKYTVTVQQGEKHVAFDFTSRVIDFFTSTPVPPDGVPLQEDRPDTPAQIQLQTVNQVAAALVVLAEEELVVIDLCDGRWRPMRLPYLVSIHASAVTTAQLVDNVASNVYDNIVAAGNQQTENMYSEGAWPISGGIPSSTVGGERQVLLTGHEDGSVRFWDVSGVAMTPLYKYTTAQLFSGEEIGENNDSQNDEEEWPPFRRVGSFDPYSDDPRLAVKRVILCPLSGMLTIGGAAGHIVIASLKTTSNTSEVKSVSVNIVSDRDGFVWKGHDQLTLRSGALTFPQGYQVTSVVQISPPAAVTSLAAQWEWGVVCAGTAHGLALIDAICATPLLHKCTLNPHVTSLAAQWEWGVVCVGTAHGLALIDAICATPLLHKCTLNPHVTSLAAQWEWGVVCAGTAHGLALIDAICATPLLHKCTLNPHVTSLAAQWEWGVVCAGTAHGLALIDAICATPLLHKCTLNPHVTSLAAQWEWGVVCAGTAHGLALIDAICATPLLHKCTLNPHVTSLAAQWEWGVVCAGTAHGLALIDAICATPLLHKCTLNPHVTSLAAQWEWGVVCVGTAHGLALIDAICATPLLHKCTLNPHVTSLAAQWEWGVVCAGTAHGLALIDAICATPLLHKCTLNPHVTSLAAQWEWGVVCAGTAHGLALIDAICATPLLHKCTLNPHVTSLAAQWEWGVVCAGTAHGLALIDAICATPLLHKCTLNPHVTSLAAQWEWGVVCAGTAHGLALIDAICATPLLHKCTLNPHVTSLAAQWEWGVVCAGTAHGLALIDAICATPLLHKCTLNPHDHSGAGDTPISRRKSFKKSLRESFRRLRKGRSQRRQTTTSSPTSPSQPTPKKADKTAPAPAEGDVEIKPVERAVEARSTDDAFGSMVRCLYFARTFLINTQNSTPTLWAGTNNGTVYAFTINVPNTNKRKEEPLTCQLAKEIQLKHRAPVIGITVLDGAAVPLPDPLEVERGVSPLPEPGTHRVVITSEEQFKVFTLPSLKPHHKYKLTAHEGARVRRTAFAYFECGPEGERHREWCLLCLTNLGDCLVLSPELRRQLNAAAVRKEDINGISSLCFSKRGEALYLHSSSELQRITLSATKVTVAQCQVLLSPWAVALRGPEEAPLTNGDHRQEEVAEAAHDVTAASADITVDSVRDHTAQPTAEPELNINLQNSQVNTSSMVVKTTTRTTINENSTDGGTTTTTTTTNAAENILEHSREEGVITRIETGTVTVPAGTDPKLILEMFDRQRAPLSVPVPPAPTPAADSH</sequence>
<dbReference type="PANTHER" id="PTHR10241:SF29">
    <property type="entry name" value="LETHAL(2) GIANT LARVAE PROTEIN"/>
    <property type="match status" value="1"/>
</dbReference>
<evidence type="ECO:0000256" key="4">
    <source>
        <dbReference type="ARBA" id="ARBA00022737"/>
    </source>
</evidence>
<dbReference type="PANTHER" id="PTHR10241">
    <property type="entry name" value="LETHAL 2 GIANT LARVAE PROTEIN"/>
    <property type="match status" value="1"/>
</dbReference>
<proteinExistence type="inferred from homology"/>
<accession>A0ABD0TDK3</accession>